<evidence type="ECO:0000313" key="1">
    <source>
        <dbReference type="EMBL" id="KLC07743.1"/>
    </source>
</evidence>
<evidence type="ECO:0000313" key="2">
    <source>
        <dbReference type="Proteomes" id="UP000035369"/>
    </source>
</evidence>
<organism evidence="1 2">
    <name type="scientific">Xanthomonas perforans</name>
    <dbReference type="NCBI Taxonomy" id="442694"/>
    <lineage>
        <taxon>Bacteria</taxon>
        <taxon>Pseudomonadati</taxon>
        <taxon>Pseudomonadota</taxon>
        <taxon>Gammaproteobacteria</taxon>
        <taxon>Lysobacterales</taxon>
        <taxon>Lysobacteraceae</taxon>
        <taxon>Xanthomonas</taxon>
    </lineage>
</organism>
<reference evidence="1 2" key="1">
    <citation type="submission" date="2015-02" db="EMBL/GenBank/DDBJ databases">
        <title>Whole genome sequencing of multiple isolates of three species of pepper and tomato-infecting xanthomonads reveals genetic diversity in field strains and pinpoints effectors responsible for host specificity.</title>
        <authorList>
            <person name="Schwartz A."/>
            <person name="Dahlbeck D."/>
            <person name="Staskawicz B."/>
            <person name="Bart R."/>
            <person name="Potnis N."/>
            <person name="Minsavage G."/>
            <person name="Timilsina S."/>
            <person name="Goss E."/>
            <person name="Jones J."/>
            <person name="Vallad G."/>
            <person name="Barak J."/>
            <person name="Miller S."/>
            <person name="Ritchie D."/>
            <person name="Martins J.Jr."/>
            <person name="Patane J.S."/>
            <person name="Setubal J.C."/>
        </authorList>
    </citation>
    <scope>NUCLEOTIDE SEQUENCE [LARGE SCALE GENOMIC DNA]</scope>
    <source>
        <strain evidence="1 2">Xp3-15</strain>
    </source>
</reference>
<dbReference type="Proteomes" id="UP000035369">
    <property type="component" value="Unassembled WGS sequence"/>
</dbReference>
<proteinExistence type="predicted"/>
<gene>
    <name evidence="1" type="ORF">XP315_07950</name>
</gene>
<sequence length="37" mass="4182">MMYGWMMEKLAAGDLAVVHVACWSGDLRVDTMQVRPL</sequence>
<name>A0ABR5EUY1_XANPE</name>
<keyword evidence="2" id="KW-1185">Reference proteome</keyword>
<protein>
    <submittedName>
        <fullName evidence="1">Uncharacterized protein</fullName>
    </submittedName>
</protein>
<accession>A0ABR5EUY1</accession>
<dbReference type="EMBL" id="JZUY01000036">
    <property type="protein sequence ID" value="KLC07743.1"/>
    <property type="molecule type" value="Genomic_DNA"/>
</dbReference>
<comment type="caution">
    <text evidence="1">The sequence shown here is derived from an EMBL/GenBank/DDBJ whole genome shotgun (WGS) entry which is preliminary data.</text>
</comment>